<dbReference type="SUPFAM" id="SSF46689">
    <property type="entry name" value="Homeodomain-like"/>
    <property type="match status" value="1"/>
</dbReference>
<dbReference type="Pfam" id="PF12833">
    <property type="entry name" value="HTH_18"/>
    <property type="match status" value="1"/>
</dbReference>
<dbReference type="InterPro" id="IPR009057">
    <property type="entry name" value="Homeodomain-like_sf"/>
</dbReference>
<dbReference type="Gene3D" id="1.10.10.60">
    <property type="entry name" value="Homeodomain-like"/>
    <property type="match status" value="1"/>
</dbReference>
<organism evidence="5 6">
    <name type="scientific">Sphingomonas telluris</name>
    <dbReference type="NCBI Taxonomy" id="2907998"/>
    <lineage>
        <taxon>Bacteria</taxon>
        <taxon>Pseudomonadati</taxon>
        <taxon>Pseudomonadota</taxon>
        <taxon>Alphaproteobacteria</taxon>
        <taxon>Sphingomonadales</taxon>
        <taxon>Sphingomonadaceae</taxon>
        <taxon>Sphingomonas</taxon>
    </lineage>
</organism>
<evidence type="ECO:0000313" key="5">
    <source>
        <dbReference type="EMBL" id="MCH8616435.1"/>
    </source>
</evidence>
<dbReference type="PANTHER" id="PTHR47894">
    <property type="entry name" value="HTH-TYPE TRANSCRIPTIONAL REGULATOR GADX"/>
    <property type="match status" value="1"/>
</dbReference>
<dbReference type="InterPro" id="IPR032687">
    <property type="entry name" value="AraC-type_N"/>
</dbReference>
<proteinExistence type="predicted"/>
<sequence length="338" mass="38101">MELVRAASLSGYFAVAEELRLEVMPLLRKAHISRPMLSNPEQMIPARSALRLLEASAEASGCITYGLRMVEHRQISDLGMVSLLIIHQPTLGEALDVLGEFRNRINSNLTLQIEDHEDSVFLREHFALDPPMASRQVNDLTLGVLYKMCRTLMGDSWRPQCVCLSYERPAAPADRALYERVFDCSLQFGSDFDGIVIRASDMARPNPRSEPALARHARDLVHAMIDPGERSIAEEVEQSIRLLMPAGRATIGGVADALGTNVRTLQRRLDREDTSFSELLDRVRVQQVSQHFANRRLRLTDIAQLLGYSTLASFSAWHRSRFHETPSKARLRPASRHH</sequence>
<evidence type="ECO:0000256" key="2">
    <source>
        <dbReference type="ARBA" id="ARBA00023125"/>
    </source>
</evidence>
<evidence type="ECO:0000259" key="4">
    <source>
        <dbReference type="PROSITE" id="PS01124"/>
    </source>
</evidence>
<feature type="domain" description="HTH araC/xylS-type" evidence="4">
    <location>
        <begin position="234"/>
        <end position="332"/>
    </location>
</feature>
<keyword evidence="3" id="KW-0804">Transcription</keyword>
<comment type="caution">
    <text evidence="5">The sequence shown here is derived from an EMBL/GenBank/DDBJ whole genome shotgun (WGS) entry which is preliminary data.</text>
</comment>
<accession>A0ABS9VN88</accession>
<keyword evidence="1" id="KW-0805">Transcription regulation</keyword>
<dbReference type="PROSITE" id="PS01124">
    <property type="entry name" value="HTH_ARAC_FAMILY_2"/>
    <property type="match status" value="1"/>
</dbReference>
<evidence type="ECO:0000256" key="1">
    <source>
        <dbReference type="ARBA" id="ARBA00023015"/>
    </source>
</evidence>
<keyword evidence="2" id="KW-0238">DNA-binding</keyword>
<gene>
    <name evidence="5" type="ORF">LZ016_10025</name>
</gene>
<dbReference type="Pfam" id="PF12625">
    <property type="entry name" value="Arabinose_bd"/>
    <property type="match status" value="1"/>
</dbReference>
<reference evidence="5 6" key="1">
    <citation type="submission" date="2022-03" db="EMBL/GenBank/DDBJ databases">
        <authorList>
            <person name="Jo J.-H."/>
            <person name="Im W.-T."/>
        </authorList>
    </citation>
    <scope>NUCLEOTIDE SEQUENCE [LARGE SCALE GENOMIC DNA]</scope>
    <source>
        <strain evidence="5 6">SM33</strain>
    </source>
</reference>
<dbReference type="PANTHER" id="PTHR47894:SF4">
    <property type="entry name" value="HTH-TYPE TRANSCRIPTIONAL REGULATOR GADX"/>
    <property type="match status" value="1"/>
</dbReference>
<keyword evidence="6" id="KW-1185">Reference proteome</keyword>
<dbReference type="RefSeq" id="WP_241447234.1">
    <property type="nucleotide sequence ID" value="NZ_JAKZHW010000001.1"/>
</dbReference>
<dbReference type="Proteomes" id="UP001203058">
    <property type="component" value="Unassembled WGS sequence"/>
</dbReference>
<name>A0ABS9VN88_9SPHN</name>
<dbReference type="SMART" id="SM00342">
    <property type="entry name" value="HTH_ARAC"/>
    <property type="match status" value="1"/>
</dbReference>
<evidence type="ECO:0000313" key="6">
    <source>
        <dbReference type="Proteomes" id="UP001203058"/>
    </source>
</evidence>
<evidence type="ECO:0000256" key="3">
    <source>
        <dbReference type="ARBA" id="ARBA00023163"/>
    </source>
</evidence>
<dbReference type="EMBL" id="JAKZHW010000001">
    <property type="protein sequence ID" value="MCH8616435.1"/>
    <property type="molecule type" value="Genomic_DNA"/>
</dbReference>
<dbReference type="InterPro" id="IPR018060">
    <property type="entry name" value="HTH_AraC"/>
</dbReference>
<protein>
    <submittedName>
        <fullName evidence="5">AraC family transcriptional regulator</fullName>
    </submittedName>
</protein>